<evidence type="ECO:0000313" key="2">
    <source>
        <dbReference type="EMBL" id="NHZ91120.1"/>
    </source>
</evidence>
<dbReference type="RefSeq" id="WP_166878630.1">
    <property type="nucleotide sequence ID" value="NZ_WHJH01000025.1"/>
</dbReference>
<evidence type="ECO:0000313" key="3">
    <source>
        <dbReference type="Proteomes" id="UP000609726"/>
    </source>
</evidence>
<feature type="region of interest" description="Disordered" evidence="1">
    <location>
        <begin position="364"/>
        <end position="385"/>
    </location>
</feature>
<evidence type="ECO:0000256" key="1">
    <source>
        <dbReference type="SAM" id="MobiDB-lite"/>
    </source>
</evidence>
<proteinExistence type="predicted"/>
<accession>A0ABX0NW86</accession>
<gene>
    <name evidence="2" type="ORF">F2P45_19160</name>
</gene>
<protein>
    <submittedName>
        <fullName evidence="2">Uncharacterized protein</fullName>
    </submittedName>
</protein>
<comment type="caution">
    <text evidence="2">The sequence shown here is derived from an EMBL/GenBank/DDBJ whole genome shotgun (WGS) entry which is preliminary data.</text>
</comment>
<dbReference type="EMBL" id="WHJH01000025">
    <property type="protein sequence ID" value="NHZ91120.1"/>
    <property type="molecule type" value="Genomic_DNA"/>
</dbReference>
<organism evidence="2 3">
    <name type="scientific">Massilia mucilaginosa</name>
    <dbReference type="NCBI Taxonomy" id="2609282"/>
    <lineage>
        <taxon>Bacteria</taxon>
        <taxon>Pseudomonadati</taxon>
        <taxon>Pseudomonadota</taxon>
        <taxon>Betaproteobacteria</taxon>
        <taxon>Burkholderiales</taxon>
        <taxon>Oxalobacteraceae</taxon>
        <taxon>Telluria group</taxon>
        <taxon>Massilia</taxon>
    </lineage>
</organism>
<reference evidence="2 3" key="1">
    <citation type="submission" date="2019-10" db="EMBL/GenBank/DDBJ databases">
        <title>Taxonomy of Antarctic Massilia spp.: description of Massilia rubra sp. nov., Massilia aquatica sp. nov., Massilia mucilaginosa sp. nov., Massilia frigida sp. nov. isolated from streams, lakes and regoliths.</title>
        <authorList>
            <person name="Holochova P."/>
            <person name="Sedlacek I."/>
            <person name="Kralova S."/>
            <person name="Maslanova I."/>
            <person name="Busse H.-J."/>
            <person name="Stankova E."/>
            <person name="Vrbovska V."/>
            <person name="Kovarovic V."/>
            <person name="Bartak M."/>
            <person name="Svec P."/>
            <person name="Pantucek R."/>
        </authorList>
    </citation>
    <scope>NUCLEOTIDE SEQUENCE [LARGE SCALE GENOMIC DNA]</scope>
    <source>
        <strain evidence="2 3">CCM 8733</strain>
    </source>
</reference>
<keyword evidence="3" id="KW-1185">Reference proteome</keyword>
<name>A0ABX0NW86_9BURK</name>
<sequence length="695" mass="72938">MQPDSQPPLRIPGAFVSAGGTLGIGTLNTELQGKAEQLRRRALAVAAEGIRRMASIEIAVAGGTALPVPTFLGIQQPFGGASAFGAAHVRLHYFLIAEASPDEPFRVAGDAALELAAHAELSIGPLKRSYALVLAIRAAAGALLWIDGTDLGLRFPPFALPNFDLTAAPMLLSLEAGLVQAISSLKQLGLAAAVDVDVDVEHTNSAGADPKLVLRQRGNTPDLDWLVVTSAYANEDLASTPNIAQFSVETKDSVSATVMFSIRALQLGDIAGRAPVFGGIVTASMAPIALAPPNPPRRFSPLKWADSSDASGAILTATVSLTLDPREQYAPAQAPAVLAEIGKALAASVALPAVELQWMVLPSSTRPQGPKPAAGSISDLDTTTPAERRLVAGDAERPPLTLRMPLYPMAQARGALTLTPATLIFSDPAYDRDLAGSPASARDKLTVLSGADQRGDLRLILSSDRARVNRRGTVTLMLDIAYERRLDELAQAAAEARGAGPGGDLEAKETGAVARLEVGLLPVFGPPRELRFGQHLAVKDKKGDGELWIGLGKVYEMPLAMLVETDGSPAGLAPGDVLTIGAALCGKRDSTSGDLPATYTARLWSTQAGDLADVSVALNPAPHCRLTLTLTAEAVVEPPPALYLVMQRSEAKQTPADYRIGVPLHAQSPLPRRIDLMNPVRGFRSGPMLRHADFV</sequence>
<dbReference type="Proteomes" id="UP000609726">
    <property type="component" value="Unassembled WGS sequence"/>
</dbReference>